<evidence type="ECO:0000256" key="2">
    <source>
        <dbReference type="SAM" id="SignalP"/>
    </source>
</evidence>
<feature type="compositionally biased region" description="Low complexity" evidence="1">
    <location>
        <begin position="46"/>
        <end position="55"/>
    </location>
</feature>
<evidence type="ECO:0000313" key="4">
    <source>
        <dbReference type="Proteomes" id="UP000032683"/>
    </source>
</evidence>
<gene>
    <name evidence="3" type="ORF">Gxy13693_016_044</name>
</gene>
<dbReference type="EMBL" id="BANJ01000016">
    <property type="protein sequence ID" value="GAN99101.1"/>
    <property type="molecule type" value="Genomic_DNA"/>
</dbReference>
<proteinExistence type="predicted"/>
<feature type="signal peptide" evidence="2">
    <location>
        <begin position="1"/>
        <end position="26"/>
    </location>
</feature>
<dbReference type="AlphaFoldDB" id="A0A0D6Q8H6"/>
<protein>
    <submittedName>
        <fullName evidence="3">Uncharacterized protein</fullName>
    </submittedName>
</protein>
<comment type="caution">
    <text evidence="3">The sequence shown here is derived from an EMBL/GenBank/DDBJ whole genome shotgun (WGS) entry which is preliminary data.</text>
</comment>
<feature type="chain" id="PRO_5002310543" evidence="2">
    <location>
        <begin position="27"/>
        <end position="91"/>
    </location>
</feature>
<dbReference type="RefSeq" id="WP_010515498.1">
    <property type="nucleotide sequence ID" value="NZ_BANJ01000016.1"/>
</dbReference>
<name>A0A0D6Q8H6_KOMXY</name>
<feature type="region of interest" description="Disordered" evidence="1">
    <location>
        <begin position="28"/>
        <end position="91"/>
    </location>
</feature>
<organism evidence="3 4">
    <name type="scientific">Komagataeibacter xylinus NBRC 13693</name>
    <dbReference type="NCBI Taxonomy" id="1234668"/>
    <lineage>
        <taxon>Bacteria</taxon>
        <taxon>Pseudomonadati</taxon>
        <taxon>Pseudomonadota</taxon>
        <taxon>Alphaproteobacteria</taxon>
        <taxon>Acetobacterales</taxon>
        <taxon>Acetobacteraceae</taxon>
        <taxon>Komagataeibacter</taxon>
    </lineage>
</organism>
<accession>A0A0D6Q8H6</accession>
<feature type="compositionally biased region" description="Basic residues" evidence="1">
    <location>
        <begin position="58"/>
        <end position="75"/>
    </location>
</feature>
<evidence type="ECO:0000256" key="1">
    <source>
        <dbReference type="SAM" id="MobiDB-lite"/>
    </source>
</evidence>
<dbReference type="Proteomes" id="UP000032683">
    <property type="component" value="Unassembled WGS sequence"/>
</dbReference>
<sequence length="91" mass="9010">MIVSPRRFLAALSAVAVMGVAAPVMAQTPAEPTTPAVSAPEHAPDAAEGAAPAEAGAKKAKHHGSRHHSGRHHGAKKAESTDAAPAAPAAQ</sequence>
<keyword evidence="2" id="KW-0732">Signal</keyword>
<evidence type="ECO:0000313" key="3">
    <source>
        <dbReference type="EMBL" id="GAN99101.1"/>
    </source>
</evidence>
<reference evidence="3 4" key="1">
    <citation type="submission" date="2012-11" db="EMBL/GenBank/DDBJ databases">
        <title>Whole genome sequence of Gluconacetobacter xylinus NBRC 13693.</title>
        <authorList>
            <person name="Azuma Y."/>
            <person name="Higashiura N."/>
            <person name="Hirakawa H."/>
            <person name="Matsushita K."/>
        </authorList>
    </citation>
    <scope>NUCLEOTIDE SEQUENCE [LARGE SCALE GENOMIC DNA]</scope>
    <source>
        <strain evidence="3 4">NBRC 13693</strain>
    </source>
</reference>